<organism evidence="3">
    <name type="scientific">Opuntia streptacantha</name>
    <name type="common">Prickly pear cactus</name>
    <name type="synonym">Opuntia cardona</name>
    <dbReference type="NCBI Taxonomy" id="393608"/>
    <lineage>
        <taxon>Eukaryota</taxon>
        <taxon>Viridiplantae</taxon>
        <taxon>Streptophyta</taxon>
        <taxon>Embryophyta</taxon>
        <taxon>Tracheophyta</taxon>
        <taxon>Spermatophyta</taxon>
        <taxon>Magnoliopsida</taxon>
        <taxon>eudicotyledons</taxon>
        <taxon>Gunneridae</taxon>
        <taxon>Pentapetalae</taxon>
        <taxon>Caryophyllales</taxon>
        <taxon>Cactineae</taxon>
        <taxon>Cactaceae</taxon>
        <taxon>Opuntioideae</taxon>
        <taxon>Opuntia</taxon>
    </lineage>
</organism>
<dbReference type="AlphaFoldDB" id="A0A7C8ZDS9"/>
<dbReference type="Pfam" id="PF24747">
    <property type="entry name" value="Zn-ribbon_GIR1"/>
    <property type="match status" value="1"/>
</dbReference>
<reference evidence="3" key="2">
    <citation type="submission" date="2020-07" db="EMBL/GenBank/DDBJ databases">
        <authorList>
            <person name="Vera ALvarez R."/>
            <person name="Arias-Moreno D.M."/>
            <person name="Jimenez-Jacinto V."/>
            <person name="Jimenez-Bremont J.F."/>
            <person name="Swaminathan K."/>
            <person name="Moose S.P."/>
            <person name="Guerrero-Gonzalez M.L."/>
            <person name="Marino-Ramirez L."/>
            <person name="Landsman D."/>
            <person name="Rodriguez-Kessler M."/>
            <person name="Delgado-Sanchez P."/>
        </authorList>
    </citation>
    <scope>NUCLEOTIDE SEQUENCE</scope>
    <source>
        <tissue evidence="3">Cladode</tissue>
    </source>
</reference>
<dbReference type="InterPro" id="IPR055281">
    <property type="entry name" value="GIR1-2/SIED1"/>
</dbReference>
<feature type="region of interest" description="Disordered" evidence="1">
    <location>
        <begin position="62"/>
        <end position="131"/>
    </location>
</feature>
<reference evidence="3" key="1">
    <citation type="journal article" date="2013" name="J. Plant Res.">
        <title>Effect of fungi and light on seed germination of three Opuntia species from semiarid lands of central Mexico.</title>
        <authorList>
            <person name="Delgado-Sanchez P."/>
            <person name="Jimenez-Bremont J.F."/>
            <person name="Guerrero-Gonzalez Mde L."/>
            <person name="Flores J."/>
        </authorList>
    </citation>
    <scope>NUCLEOTIDE SEQUENCE</scope>
    <source>
        <tissue evidence="3">Cladode</tissue>
    </source>
</reference>
<dbReference type="InterPro" id="IPR056440">
    <property type="entry name" value="Zn-ribbon_GIR1"/>
</dbReference>
<sequence>MSLQLQRPHLQQKQAYVTGKVFEDATDHDALVSRVIPITLDLFHTKHSSSFLEFQERFIDSKSKQKRSLEDDREETMSRRSGGTQKLDLRLNLSPPPPPPRGESPPRRSDPVSPPSSCVSSEEEGGGGTSASSMVLVGCPRCLMYVMLSENDPKCPKCKSTVLLDFLRNNNNNNNNHCGSSKKTRKN</sequence>
<name>A0A7C8ZDS9_OPUST</name>
<dbReference type="PANTHER" id="PTHR33177:SF74">
    <property type="entry name" value="PROTEIN GL2-INTERACTING REPRESSOR 1"/>
    <property type="match status" value="1"/>
</dbReference>
<feature type="domain" description="GIR1-like zinc ribbon" evidence="2">
    <location>
        <begin position="133"/>
        <end position="168"/>
    </location>
</feature>
<evidence type="ECO:0000256" key="1">
    <source>
        <dbReference type="SAM" id="MobiDB-lite"/>
    </source>
</evidence>
<proteinExistence type="predicted"/>
<accession>A0A7C8ZDS9</accession>
<evidence type="ECO:0000259" key="2">
    <source>
        <dbReference type="Pfam" id="PF24747"/>
    </source>
</evidence>
<protein>
    <recommendedName>
        <fullName evidence="2">GIR1-like zinc ribbon domain-containing protein</fullName>
    </recommendedName>
</protein>
<feature type="compositionally biased region" description="Pro residues" evidence="1">
    <location>
        <begin position="94"/>
        <end position="103"/>
    </location>
</feature>
<evidence type="ECO:0000313" key="3">
    <source>
        <dbReference type="EMBL" id="MBA4639573.1"/>
    </source>
</evidence>
<feature type="compositionally biased region" description="Basic and acidic residues" evidence="1">
    <location>
        <begin position="62"/>
        <end position="78"/>
    </location>
</feature>
<dbReference type="PANTHER" id="PTHR33177">
    <property type="entry name" value="PUTATIVE-RELATED"/>
    <property type="match status" value="1"/>
</dbReference>
<dbReference type="EMBL" id="GISG01114346">
    <property type="protein sequence ID" value="MBA4639573.1"/>
    <property type="molecule type" value="Transcribed_RNA"/>
</dbReference>